<feature type="compositionally biased region" description="Polar residues" evidence="8">
    <location>
        <begin position="511"/>
        <end position="541"/>
    </location>
</feature>
<evidence type="ECO:0008006" key="16">
    <source>
        <dbReference type="Google" id="ProtNLM"/>
    </source>
</evidence>
<keyword evidence="5" id="KW-0445">Lipid transport</keyword>
<dbReference type="Pfam" id="PF26547">
    <property type="entry name" value="PDZD8_N"/>
    <property type="match status" value="1"/>
</dbReference>
<evidence type="ECO:0000259" key="12">
    <source>
        <dbReference type="PROSITE" id="PS51847"/>
    </source>
</evidence>
<dbReference type="InterPro" id="IPR002219">
    <property type="entry name" value="PKC_DAG/PE"/>
</dbReference>
<comment type="caution">
    <text evidence="13">The sequence shown here is derived from an EMBL/GenBank/DDBJ whole genome shotgun (WGS) entry which is preliminary data.</text>
</comment>
<organism evidence="13 15">
    <name type="scientific">Photinus pyralis</name>
    <name type="common">Common eastern firefly</name>
    <name type="synonym">Lampyris pyralis</name>
    <dbReference type="NCBI Taxonomy" id="7054"/>
    <lineage>
        <taxon>Eukaryota</taxon>
        <taxon>Metazoa</taxon>
        <taxon>Ecdysozoa</taxon>
        <taxon>Arthropoda</taxon>
        <taxon>Hexapoda</taxon>
        <taxon>Insecta</taxon>
        <taxon>Pterygota</taxon>
        <taxon>Neoptera</taxon>
        <taxon>Endopterygota</taxon>
        <taxon>Coleoptera</taxon>
        <taxon>Polyphaga</taxon>
        <taxon>Elateriformia</taxon>
        <taxon>Elateroidea</taxon>
        <taxon>Lampyridae</taxon>
        <taxon>Lampyrinae</taxon>
        <taxon>Photinus</taxon>
    </lineage>
</organism>
<accession>A0A5N3ZYK9</accession>
<evidence type="ECO:0000256" key="2">
    <source>
        <dbReference type="ARBA" id="ARBA00022448"/>
    </source>
</evidence>
<keyword evidence="9" id="KW-0812">Transmembrane</keyword>
<dbReference type="InterPro" id="IPR039275">
    <property type="entry name" value="PDZD8"/>
</dbReference>
<dbReference type="InParanoid" id="A0A5N3ZYK9"/>
<comment type="subcellular location">
    <subcellularLocation>
        <location evidence="1">Membrane</location>
    </subcellularLocation>
</comment>
<dbReference type="InterPro" id="IPR031468">
    <property type="entry name" value="SMP_LBD"/>
</dbReference>
<evidence type="ECO:0000256" key="8">
    <source>
        <dbReference type="SAM" id="MobiDB-lite"/>
    </source>
</evidence>
<dbReference type="Pfam" id="PF00130">
    <property type="entry name" value="C1_1"/>
    <property type="match status" value="1"/>
</dbReference>
<evidence type="ECO:0000256" key="1">
    <source>
        <dbReference type="ARBA" id="ARBA00004370"/>
    </source>
</evidence>
<dbReference type="OrthoDB" id="10004596at2759"/>
<dbReference type="SUPFAM" id="SSF50156">
    <property type="entry name" value="PDZ domain-like"/>
    <property type="match status" value="1"/>
</dbReference>
<proteinExistence type="predicted"/>
<dbReference type="SUPFAM" id="SSF57889">
    <property type="entry name" value="Cysteine-rich domain"/>
    <property type="match status" value="1"/>
</dbReference>
<dbReference type="CDD" id="cd21674">
    <property type="entry name" value="SMP_PDZD8"/>
    <property type="match status" value="1"/>
</dbReference>
<gene>
    <name evidence="14" type="ORF">PPYR_06130</name>
    <name evidence="13" type="ORF">PPYR_15528</name>
</gene>
<dbReference type="CDD" id="cd20825">
    <property type="entry name" value="C1_PDZD8"/>
    <property type="match status" value="1"/>
</dbReference>
<keyword evidence="4" id="KW-0862">Zinc</keyword>
<evidence type="ECO:0000313" key="15">
    <source>
        <dbReference type="Proteomes" id="UP000327044"/>
    </source>
</evidence>
<dbReference type="PROSITE" id="PS00479">
    <property type="entry name" value="ZF_DAG_PE_1"/>
    <property type="match status" value="1"/>
</dbReference>
<feature type="domain" description="SMP-LTD" evidence="12">
    <location>
        <begin position="72"/>
        <end position="258"/>
    </location>
</feature>
<feature type="region of interest" description="Disordered" evidence="8">
    <location>
        <begin position="499"/>
        <end position="541"/>
    </location>
</feature>
<dbReference type="PROSITE" id="PS50106">
    <property type="entry name" value="PDZ"/>
    <property type="match status" value="1"/>
</dbReference>
<sequence>MDIFMLLFLSMISIIIGIIVTLVVQYYVLIKYFDKNPTASPPKKPHAEVFSLPETLKKKLETEGQDSSDSSMAISLMLQFLFHELRHSDTVKRWLYKKLSLEFEELITKTTTGKFFDAVTIRDMNLGSQFPNVKSIGVESVKLDKNEGHIDTLNLCIKLDYSGNFLISVDAKMKFGKTAYLSIMVKQVSGLARLQFTRLPYTHWSFSFYGEPELELAVESHFQGRQLQSNVTNLIVNQIKKAIKRKHTLPNYKIRYKPFFIKADPGQLDVLEDSEIIPQGKFDVMCMEVSRLSIGVNDIAQVYCTFAVDSIPWVCLYQKENQFCMVLELTIRKSLQQQIGVTFRFDQNQIIVDSVTPQMAADRASLKVGDILLTVEGKSVTNITHLNKMLKLTPGNFSIRVERLCSGYQLKSRYFDKTEQKTPTSNVSSINEGDFIQTEQEDSFIMIEAKPKSFDASDLKTIRTAEKAKNDKAPLPKLISTSNENVSKFAQTIGNFSLRKRKPSIERTPPEGSTKSTPNISLPTTPQHSNPKHSTPVSLLSTKKQSILETSECEKEGSVESEPLVEYNEIHKGQTKDVVSVISYKDEYQFNLKETDKYLNVNVWGLTSEQKDILLGYMNISLGEVLNQCSNSMLGHYIRSFSFLPPTSTPPTSQSHPLMLHSGFEHVFCYGDALLSFMWSHDEHSEIRRTPLTNNHIKEGDGVVKHDFVRTQFHRTTHCDFCSKKIWLKDAVQCKNCNLCCHKKCLMKCQLNMPCIHIEKLDQKLENSDALHPEITMTEVNDKDDIIPQYSNETKQHINALKRVNSANNLAIPGSHFTQSQSRSLPPSPQHTPRKLSLVVSNPFSGCPMMLDEIQQQPNEATEIILRAVDQILQYPSDESLMDVAKETGTQLYINMEHETKVEKINLMVTELKRTLDDITIDHMSLSKKLSSTETEVEKAKLAFLIGQADAKIQALSVLMLHYCSGLQHAQEKIV</sequence>
<dbReference type="AlphaFoldDB" id="A0A5N3ZYK9"/>
<dbReference type="PANTHER" id="PTHR21519">
    <property type="entry name" value="PDZ DOMAIN-CONTAINING PROTEIN 8"/>
    <property type="match status" value="1"/>
</dbReference>
<dbReference type="GO" id="GO:0008289">
    <property type="term" value="F:lipid binding"/>
    <property type="evidence" value="ECO:0007669"/>
    <property type="project" value="UniProtKB-KW"/>
</dbReference>
<dbReference type="Gene3D" id="2.30.42.10">
    <property type="match status" value="1"/>
</dbReference>
<keyword evidence="7 9" id="KW-0472">Membrane</keyword>
<dbReference type="GO" id="GO:0016020">
    <property type="term" value="C:membrane"/>
    <property type="evidence" value="ECO:0007669"/>
    <property type="project" value="UniProtKB-SubCell"/>
</dbReference>
<name>A0A5N3ZYK9_PHOPY</name>
<dbReference type="Gene3D" id="3.30.60.20">
    <property type="match status" value="1"/>
</dbReference>
<dbReference type="GO" id="GO:0006869">
    <property type="term" value="P:lipid transport"/>
    <property type="evidence" value="ECO:0007669"/>
    <property type="project" value="UniProtKB-KW"/>
</dbReference>
<evidence type="ECO:0000256" key="6">
    <source>
        <dbReference type="ARBA" id="ARBA00023121"/>
    </source>
</evidence>
<evidence type="ECO:0000313" key="13">
    <source>
        <dbReference type="EMBL" id="KAB0790147.1"/>
    </source>
</evidence>
<evidence type="ECO:0000256" key="4">
    <source>
        <dbReference type="ARBA" id="ARBA00022833"/>
    </source>
</evidence>
<dbReference type="InterPro" id="IPR001478">
    <property type="entry name" value="PDZ"/>
</dbReference>
<dbReference type="GO" id="GO:0044233">
    <property type="term" value="C:mitochondria-associated endoplasmic reticulum membrane contact site"/>
    <property type="evidence" value="ECO:0007669"/>
    <property type="project" value="InterPro"/>
</dbReference>
<reference evidence="13" key="2">
    <citation type="submission" date="2019-08" db="EMBL/GenBank/DDBJ databases">
        <authorList>
            <consortium name="Photinus pyralis genome working group"/>
            <person name="Fallon T.R."/>
            <person name="Sander Lower S.E."/>
            <person name="Weng J.-K."/>
        </authorList>
    </citation>
    <scope>NUCLEOTIDE SEQUENCE</scope>
    <source>
        <strain evidence="13">1611_PpyrPB1</strain>
        <tissue evidence="13">Whole body</tissue>
    </source>
</reference>
<dbReference type="Proteomes" id="UP000327044">
    <property type="component" value="Unassembled WGS sequence"/>
</dbReference>
<feature type="domain" description="PDZ" evidence="11">
    <location>
        <begin position="328"/>
        <end position="385"/>
    </location>
</feature>
<dbReference type="PROSITE" id="PS51847">
    <property type="entry name" value="SMP"/>
    <property type="match status" value="1"/>
</dbReference>
<dbReference type="Pfam" id="PF00595">
    <property type="entry name" value="PDZ"/>
    <property type="match status" value="1"/>
</dbReference>
<dbReference type="PANTHER" id="PTHR21519:SF1">
    <property type="entry name" value="PDZ DOMAIN-CONTAINING PROTEIN 8"/>
    <property type="match status" value="1"/>
</dbReference>
<dbReference type="GO" id="GO:1990456">
    <property type="term" value="P:mitochondrion-endoplasmic reticulum membrane tethering"/>
    <property type="evidence" value="ECO:0007669"/>
    <property type="project" value="InterPro"/>
</dbReference>
<dbReference type="GO" id="GO:0005739">
    <property type="term" value="C:mitochondrion"/>
    <property type="evidence" value="ECO:0007669"/>
    <property type="project" value="GOC"/>
</dbReference>
<keyword evidence="6" id="KW-0446">Lipid-binding</keyword>
<reference evidence="13 15" key="1">
    <citation type="journal article" date="2018" name="Elife">
        <title>Firefly genomes illuminate parallel origins of bioluminescence in beetles.</title>
        <authorList>
            <person name="Fallon T.R."/>
            <person name="Lower S.E."/>
            <person name="Chang C.H."/>
            <person name="Bessho-Uehara M."/>
            <person name="Martin G.J."/>
            <person name="Bewick A.J."/>
            <person name="Behringer M."/>
            <person name="Debat H.J."/>
            <person name="Wong I."/>
            <person name="Day J.C."/>
            <person name="Suvorov A."/>
            <person name="Silva C.J."/>
            <person name="Stanger-Hall K.F."/>
            <person name="Hall D.W."/>
            <person name="Schmitz R.J."/>
            <person name="Nelson D.R."/>
            <person name="Lewis S.M."/>
            <person name="Shigenobu S."/>
            <person name="Bybee S.M."/>
            <person name="Larracuente A.M."/>
            <person name="Oba Y."/>
            <person name="Weng J.K."/>
        </authorList>
    </citation>
    <scope>NUCLEOTIDE SEQUENCE [LARGE SCALE GENOMIC DNA]</scope>
    <source>
        <strain evidence="13">1611_PpyrPB1</strain>
        <tissue evidence="13">Whole body</tissue>
    </source>
</reference>
<protein>
    <recommendedName>
        <fullName evidence="16">PDZ domain-containing protein 8</fullName>
    </recommendedName>
</protein>
<dbReference type="FunCoup" id="A0A5N3ZYK9">
    <property type="interactions" value="153"/>
</dbReference>
<keyword evidence="3" id="KW-0479">Metal-binding</keyword>
<feature type="domain" description="Phorbol-ester/DAG-type" evidence="10">
    <location>
        <begin position="705"/>
        <end position="755"/>
    </location>
</feature>
<evidence type="ECO:0000259" key="10">
    <source>
        <dbReference type="PROSITE" id="PS50081"/>
    </source>
</evidence>
<keyword evidence="9" id="KW-1133">Transmembrane helix</keyword>
<evidence type="ECO:0000256" key="9">
    <source>
        <dbReference type="SAM" id="Phobius"/>
    </source>
</evidence>
<dbReference type="GO" id="GO:0051560">
    <property type="term" value="P:mitochondrial calcium ion homeostasis"/>
    <property type="evidence" value="ECO:0007669"/>
    <property type="project" value="InterPro"/>
</dbReference>
<evidence type="ECO:0000313" key="14">
    <source>
        <dbReference type="EMBL" id="KAB0800390.1"/>
    </source>
</evidence>
<feature type="region of interest" description="Disordered" evidence="8">
    <location>
        <begin position="813"/>
        <end position="833"/>
    </location>
</feature>
<evidence type="ECO:0000259" key="11">
    <source>
        <dbReference type="PROSITE" id="PS50106"/>
    </source>
</evidence>
<dbReference type="SMART" id="SM00228">
    <property type="entry name" value="PDZ"/>
    <property type="match status" value="1"/>
</dbReference>
<evidence type="ECO:0000256" key="3">
    <source>
        <dbReference type="ARBA" id="ARBA00022723"/>
    </source>
</evidence>
<feature type="transmembrane region" description="Helical" evidence="9">
    <location>
        <begin position="7"/>
        <end position="28"/>
    </location>
</feature>
<dbReference type="InterPro" id="IPR046349">
    <property type="entry name" value="C1-like_sf"/>
</dbReference>
<dbReference type="GO" id="GO:0046872">
    <property type="term" value="F:metal ion binding"/>
    <property type="evidence" value="ECO:0007669"/>
    <property type="project" value="UniProtKB-KW"/>
</dbReference>
<keyword evidence="2" id="KW-0813">Transport</keyword>
<dbReference type="InterPro" id="IPR058801">
    <property type="entry name" value="PDZD8_N"/>
</dbReference>
<dbReference type="InterPro" id="IPR036034">
    <property type="entry name" value="PDZ_sf"/>
</dbReference>
<dbReference type="EMBL" id="VVIM01001820">
    <property type="protein sequence ID" value="KAB0790147.1"/>
    <property type="molecule type" value="Genomic_DNA"/>
</dbReference>
<dbReference type="PROSITE" id="PS50081">
    <property type="entry name" value="ZF_DAG_PE_2"/>
    <property type="match status" value="1"/>
</dbReference>
<dbReference type="EMBL" id="VVIM01000004">
    <property type="protein sequence ID" value="KAB0800390.1"/>
    <property type="molecule type" value="Genomic_DNA"/>
</dbReference>
<evidence type="ECO:0000256" key="7">
    <source>
        <dbReference type="ARBA" id="ARBA00023136"/>
    </source>
</evidence>
<keyword evidence="15" id="KW-1185">Reference proteome</keyword>
<dbReference type="SMART" id="SM00109">
    <property type="entry name" value="C1"/>
    <property type="match status" value="1"/>
</dbReference>
<evidence type="ECO:0000256" key="5">
    <source>
        <dbReference type="ARBA" id="ARBA00023055"/>
    </source>
</evidence>